<dbReference type="Proteomes" id="UP000008021">
    <property type="component" value="Chromosome 7"/>
</dbReference>
<dbReference type="HOGENOM" id="CLU_1646397_0_0_1"/>
<accession>A0A0E0EDB9</accession>
<reference evidence="1" key="2">
    <citation type="submission" date="2018-05" db="EMBL/GenBank/DDBJ databases">
        <title>OmerRS3 (Oryza meridionalis Reference Sequence Version 3).</title>
        <authorList>
            <person name="Zhang J."/>
            <person name="Kudrna D."/>
            <person name="Lee S."/>
            <person name="Talag J."/>
            <person name="Welchert J."/>
            <person name="Wing R.A."/>
        </authorList>
    </citation>
    <scope>NUCLEOTIDE SEQUENCE [LARGE SCALE GENOMIC DNA]</scope>
    <source>
        <strain evidence="1">cv. OR44</strain>
    </source>
</reference>
<organism evidence="1">
    <name type="scientific">Oryza meridionalis</name>
    <dbReference type="NCBI Taxonomy" id="40149"/>
    <lineage>
        <taxon>Eukaryota</taxon>
        <taxon>Viridiplantae</taxon>
        <taxon>Streptophyta</taxon>
        <taxon>Embryophyta</taxon>
        <taxon>Tracheophyta</taxon>
        <taxon>Spermatophyta</taxon>
        <taxon>Magnoliopsida</taxon>
        <taxon>Liliopsida</taxon>
        <taxon>Poales</taxon>
        <taxon>Poaceae</taxon>
        <taxon>BOP clade</taxon>
        <taxon>Oryzoideae</taxon>
        <taxon>Oryzeae</taxon>
        <taxon>Oryzinae</taxon>
        <taxon>Oryza</taxon>
    </lineage>
</organism>
<keyword evidence="2" id="KW-1185">Reference proteome</keyword>
<evidence type="ECO:0000313" key="2">
    <source>
        <dbReference type="Proteomes" id="UP000008021"/>
    </source>
</evidence>
<dbReference type="Gramene" id="OMERI07G16000.1">
    <property type="protein sequence ID" value="OMERI07G16000.1"/>
    <property type="gene ID" value="OMERI07G16000"/>
</dbReference>
<dbReference type="EnsemblPlants" id="OMERI07G16000.1">
    <property type="protein sequence ID" value="OMERI07G16000.1"/>
    <property type="gene ID" value="OMERI07G16000"/>
</dbReference>
<name>A0A0E0EDB9_9ORYZ</name>
<protein>
    <submittedName>
        <fullName evidence="1">Uncharacterized protein</fullName>
    </submittedName>
</protein>
<evidence type="ECO:0000313" key="1">
    <source>
        <dbReference type="EnsemblPlants" id="OMERI07G16000.1"/>
    </source>
</evidence>
<proteinExistence type="predicted"/>
<sequence length="161" mass="18842">MTTGRRSQRWRRERHGPGCARRHRLWLPPVRHRHPQSGSGLSGERGRIPSCGSLRWTTLRRRQRSEGSRRRGWSRQEGECCGWSGDRAASIILVRIGCVGLDGKSPAKALPCHWPADDGDAFWRRSPPWRRRFGVDPSPFPTVLRVKTWLRLLDEWWRRFT</sequence>
<reference evidence="1" key="1">
    <citation type="submission" date="2015-04" db="UniProtKB">
        <authorList>
            <consortium name="EnsemblPlants"/>
        </authorList>
    </citation>
    <scope>IDENTIFICATION</scope>
</reference>
<dbReference type="AlphaFoldDB" id="A0A0E0EDB9"/>